<proteinExistence type="predicted"/>
<dbReference type="Gene3D" id="3.40.50.1820">
    <property type="entry name" value="alpha/beta hydrolase"/>
    <property type="match status" value="1"/>
</dbReference>
<dbReference type="Proteomes" id="UP000028780">
    <property type="component" value="Chromosome"/>
</dbReference>
<dbReference type="PANTHER" id="PTHR43798:SF29">
    <property type="entry name" value="AB HYDROLASE-1 DOMAIN-CONTAINING PROTEIN"/>
    <property type="match status" value="1"/>
</dbReference>
<dbReference type="EMBL" id="LT906467">
    <property type="protein sequence ID" value="SNV85173.1"/>
    <property type="molecule type" value="Genomic_DNA"/>
</dbReference>
<evidence type="ECO:0000313" key="4">
    <source>
        <dbReference type="Proteomes" id="UP000028780"/>
    </source>
</evidence>
<dbReference type="Proteomes" id="UP000215374">
    <property type="component" value="Chromosome 1"/>
</dbReference>
<reference evidence="3 5" key="2">
    <citation type="submission" date="2017-06" db="EMBL/GenBank/DDBJ databases">
        <authorList>
            <consortium name="Pathogen Informatics"/>
        </authorList>
    </citation>
    <scope>NUCLEOTIDE SEQUENCE [LARGE SCALE GENOMIC DNA]</scope>
    <source>
        <strain evidence="3 5">NCTC13015</strain>
    </source>
</reference>
<feature type="domain" description="AB hydrolase-1" evidence="1">
    <location>
        <begin position="16"/>
        <end position="237"/>
    </location>
</feature>
<dbReference type="PRINTS" id="PR00111">
    <property type="entry name" value="ABHYDROLASE"/>
</dbReference>
<dbReference type="GO" id="GO:0047570">
    <property type="term" value="F:3-oxoadipate enol-lactonase activity"/>
    <property type="evidence" value="ECO:0007669"/>
    <property type="project" value="UniProtKB-EC"/>
</dbReference>
<dbReference type="AlphaFoldDB" id="A0A076NQ76"/>
<dbReference type="Pfam" id="PF00561">
    <property type="entry name" value="Abhydrolase_1"/>
    <property type="match status" value="1"/>
</dbReference>
<evidence type="ECO:0000313" key="3">
    <source>
        <dbReference type="EMBL" id="SNV85173.1"/>
    </source>
</evidence>
<dbReference type="EMBL" id="CP009211">
    <property type="protein sequence ID" value="AIJ34341.1"/>
    <property type="molecule type" value="Genomic_DNA"/>
</dbReference>
<evidence type="ECO:0000313" key="5">
    <source>
        <dbReference type="Proteomes" id="UP000215374"/>
    </source>
</evidence>
<evidence type="ECO:0000313" key="2">
    <source>
        <dbReference type="EMBL" id="AIJ34341.1"/>
    </source>
</evidence>
<sequence>MTILHSVDFGPRDAQPVVFLGSIASTTDMWLPQLDSLSKDFRVIAIDHPGHGQSPDPQALPGDTTINDLANNVLDTLDALGVDEFAIVGLSLGGAIAQYLTATSGRVTKAVFMCTASYFGGPDKWAPRAEETRAEGMETRARGAIELWLTPEYRASHPALTDALTRMIMSTRGEGYAVGADALAGWDYTEELGNITVPVLTISGAVDPSTPPEVVHAIAEHVGGEAESITLSSGGHVPTVEVPEEVTRALRTFLSA</sequence>
<gene>
    <name evidence="3" type="primary">catD_2</name>
    <name evidence="2" type="ORF">CIMIT_11015</name>
    <name evidence="3" type="ORF">SAMEA4535761_02261</name>
</gene>
<name>A0A076NQ76_9CORY</name>
<dbReference type="STRING" id="156978.CIMIT_11015"/>
<dbReference type="PANTHER" id="PTHR43798">
    <property type="entry name" value="MONOACYLGLYCEROL LIPASE"/>
    <property type="match status" value="1"/>
</dbReference>
<keyword evidence="4" id="KW-1185">Reference proteome</keyword>
<dbReference type="InterPro" id="IPR029058">
    <property type="entry name" value="AB_hydrolase_fold"/>
</dbReference>
<dbReference type="InterPro" id="IPR050266">
    <property type="entry name" value="AB_hydrolase_sf"/>
</dbReference>
<dbReference type="InterPro" id="IPR000073">
    <property type="entry name" value="AB_hydrolase_1"/>
</dbReference>
<dbReference type="OrthoDB" id="9802489at2"/>
<organism evidence="2 4">
    <name type="scientific">Corynebacterium imitans</name>
    <dbReference type="NCBI Taxonomy" id="156978"/>
    <lineage>
        <taxon>Bacteria</taxon>
        <taxon>Bacillati</taxon>
        <taxon>Actinomycetota</taxon>
        <taxon>Actinomycetes</taxon>
        <taxon>Mycobacteriales</taxon>
        <taxon>Corynebacteriaceae</taxon>
        <taxon>Corynebacterium</taxon>
    </lineage>
</organism>
<dbReference type="RefSeq" id="WP_038592844.1">
    <property type="nucleotide sequence ID" value="NZ_CP009211.1"/>
</dbReference>
<dbReference type="SUPFAM" id="SSF53474">
    <property type="entry name" value="alpha/beta-Hydrolases"/>
    <property type="match status" value="1"/>
</dbReference>
<dbReference type="PRINTS" id="PR00412">
    <property type="entry name" value="EPOXHYDRLASE"/>
</dbReference>
<reference evidence="2 4" key="1">
    <citation type="submission" date="2014-08" db="EMBL/GenBank/DDBJ databases">
        <title>Complete genome sequence of Corynebacterium imitans DSM 44264, isolated from a five-month-old boy with suspected pharyngeal diphtheria.</title>
        <authorList>
            <person name="Mollmann S."/>
            <person name="Albersmeier A."/>
            <person name="Ruckert C."/>
            <person name="Tauch A."/>
        </authorList>
    </citation>
    <scope>NUCLEOTIDE SEQUENCE [LARGE SCALE GENOMIC DNA]</scope>
    <source>
        <strain evidence="2 4">DSM 44264</strain>
    </source>
</reference>
<dbReference type="InterPro" id="IPR000639">
    <property type="entry name" value="Epox_hydrolase-like"/>
</dbReference>
<dbReference type="EC" id="3.1.1.24" evidence="3"/>
<evidence type="ECO:0000259" key="1">
    <source>
        <dbReference type="Pfam" id="PF00561"/>
    </source>
</evidence>
<protein>
    <submittedName>
        <fullName evidence="2">3-oxoadipate enol-lactonase</fullName>
    </submittedName>
    <submittedName>
        <fullName evidence="3">3-oxoadipate enol-lactone hydrolase/4-carboxymuconolactone decarboxylase</fullName>
        <ecNumber evidence="3">3.1.1.24</ecNumber>
    </submittedName>
</protein>
<keyword evidence="3" id="KW-0378">Hydrolase</keyword>
<dbReference type="KEGG" id="cii:CIMIT_11015"/>
<accession>A0A076NQ76</accession>
<dbReference type="eggNOG" id="COG0596">
    <property type="taxonomic scope" value="Bacteria"/>
</dbReference>
<dbReference type="HOGENOM" id="CLU_020336_50_3_11"/>